<accession>A0A9W8ZSK0</accession>
<dbReference type="PANTHER" id="PTHR40465">
    <property type="entry name" value="CHROMOSOME 1, WHOLE GENOME SHOTGUN SEQUENCE"/>
    <property type="match status" value="1"/>
</dbReference>
<sequence>MGASFRICFASHMIEIHLKHTLFQGFGAGLIRPGQCPELEISGDRIWSTLRQEHRIRRTETLEEYGELWQQFFLRSSLTGSRPAGCKKVQKKSEVFDFSLTQTLYYITSQKDGPILRALVGIVLAFDIIHQALITHTGYIYLVSDPTKIHTVIWSLLHFAFSGHMPFAVSGKISFVLAEFACIIGFQSSSLKVILTLRRLLRVRTFEELTIELKGLSVVVNALAVASDLLIASTLTFILQCFKSGFKKSDTMINKLTILAINTGAVTSLCALASLVSARAQSILAAPDSFIYISFFFSIGRLYTNALLASLNTRPMIKDAENSNAFADVDSHITKLVFKHSTSTDVSVQVDPIVDTPVVEIFLETKSSDRTIQSFGKCWGKMFLKVTNTHAVNYDTYDGGTVPLSVV</sequence>
<keyword evidence="1" id="KW-0472">Membrane</keyword>
<name>A0A9W8ZSK0_9AGAR</name>
<dbReference type="Proteomes" id="UP001150238">
    <property type="component" value="Unassembled WGS sequence"/>
</dbReference>
<proteinExistence type="predicted"/>
<feature type="transmembrane region" description="Helical" evidence="1">
    <location>
        <begin position="290"/>
        <end position="308"/>
    </location>
</feature>
<gene>
    <name evidence="3" type="ORF">C8J55DRAFT_493282</name>
</gene>
<feature type="transmembrane region" description="Helical" evidence="1">
    <location>
        <begin position="215"/>
        <end position="239"/>
    </location>
</feature>
<keyword evidence="1" id="KW-0812">Transmembrane</keyword>
<protein>
    <recommendedName>
        <fullName evidence="2">DUF6534 domain-containing protein</fullName>
    </recommendedName>
</protein>
<feature type="transmembrane region" description="Helical" evidence="1">
    <location>
        <begin position="139"/>
        <end position="161"/>
    </location>
</feature>
<evidence type="ECO:0000259" key="2">
    <source>
        <dbReference type="Pfam" id="PF20152"/>
    </source>
</evidence>
<dbReference type="InterPro" id="IPR045339">
    <property type="entry name" value="DUF6534"/>
</dbReference>
<reference evidence="3" key="2">
    <citation type="journal article" date="2023" name="Proc. Natl. Acad. Sci. U.S.A.">
        <title>A global phylogenomic analysis of the shiitake genus Lentinula.</title>
        <authorList>
            <person name="Sierra-Patev S."/>
            <person name="Min B."/>
            <person name="Naranjo-Ortiz M."/>
            <person name="Looney B."/>
            <person name="Konkel Z."/>
            <person name="Slot J.C."/>
            <person name="Sakamoto Y."/>
            <person name="Steenwyk J.L."/>
            <person name="Rokas A."/>
            <person name="Carro J."/>
            <person name="Camarero S."/>
            <person name="Ferreira P."/>
            <person name="Molpeceres G."/>
            <person name="Ruiz-Duenas F.J."/>
            <person name="Serrano A."/>
            <person name="Henrissat B."/>
            <person name="Drula E."/>
            <person name="Hughes K.W."/>
            <person name="Mata J.L."/>
            <person name="Ishikawa N.K."/>
            <person name="Vargas-Isla R."/>
            <person name="Ushijima S."/>
            <person name="Smith C.A."/>
            <person name="Donoghue J."/>
            <person name="Ahrendt S."/>
            <person name="Andreopoulos W."/>
            <person name="He G."/>
            <person name="LaButti K."/>
            <person name="Lipzen A."/>
            <person name="Ng V."/>
            <person name="Riley R."/>
            <person name="Sandor L."/>
            <person name="Barry K."/>
            <person name="Martinez A.T."/>
            <person name="Xiao Y."/>
            <person name="Gibbons J.G."/>
            <person name="Terashima K."/>
            <person name="Grigoriev I.V."/>
            <person name="Hibbett D."/>
        </authorList>
    </citation>
    <scope>NUCLEOTIDE SEQUENCE</scope>
    <source>
        <strain evidence="3">Sp2 HRB7682 ss15</strain>
    </source>
</reference>
<dbReference type="PANTHER" id="PTHR40465:SF1">
    <property type="entry name" value="DUF6534 DOMAIN-CONTAINING PROTEIN"/>
    <property type="match status" value="1"/>
</dbReference>
<feature type="domain" description="DUF6534" evidence="2">
    <location>
        <begin position="224"/>
        <end position="314"/>
    </location>
</feature>
<dbReference type="EMBL" id="JANVFS010000048">
    <property type="protein sequence ID" value="KAJ4465791.1"/>
    <property type="molecule type" value="Genomic_DNA"/>
</dbReference>
<organism evidence="3 4">
    <name type="scientific">Lentinula lateritia</name>
    <dbReference type="NCBI Taxonomy" id="40482"/>
    <lineage>
        <taxon>Eukaryota</taxon>
        <taxon>Fungi</taxon>
        <taxon>Dikarya</taxon>
        <taxon>Basidiomycota</taxon>
        <taxon>Agaricomycotina</taxon>
        <taxon>Agaricomycetes</taxon>
        <taxon>Agaricomycetidae</taxon>
        <taxon>Agaricales</taxon>
        <taxon>Marasmiineae</taxon>
        <taxon>Omphalotaceae</taxon>
        <taxon>Lentinula</taxon>
    </lineage>
</organism>
<feature type="transmembrane region" description="Helical" evidence="1">
    <location>
        <begin position="173"/>
        <end position="195"/>
    </location>
</feature>
<comment type="caution">
    <text evidence="3">The sequence shown here is derived from an EMBL/GenBank/DDBJ whole genome shotgun (WGS) entry which is preliminary data.</text>
</comment>
<keyword evidence="1" id="KW-1133">Transmembrane helix</keyword>
<evidence type="ECO:0000313" key="3">
    <source>
        <dbReference type="EMBL" id="KAJ4465791.1"/>
    </source>
</evidence>
<feature type="transmembrane region" description="Helical" evidence="1">
    <location>
        <begin position="259"/>
        <end position="278"/>
    </location>
</feature>
<evidence type="ECO:0000313" key="4">
    <source>
        <dbReference type="Proteomes" id="UP001150238"/>
    </source>
</evidence>
<reference evidence="3" key="1">
    <citation type="submission" date="2022-08" db="EMBL/GenBank/DDBJ databases">
        <authorList>
            <consortium name="DOE Joint Genome Institute"/>
            <person name="Min B."/>
            <person name="Riley R."/>
            <person name="Sierra-Patev S."/>
            <person name="Naranjo-Ortiz M."/>
            <person name="Looney B."/>
            <person name="Konkel Z."/>
            <person name="Slot J.C."/>
            <person name="Sakamoto Y."/>
            <person name="Steenwyk J.L."/>
            <person name="Rokas A."/>
            <person name="Carro J."/>
            <person name="Camarero S."/>
            <person name="Ferreira P."/>
            <person name="Molpeceres G."/>
            <person name="Ruiz-Duenas F.J."/>
            <person name="Serrano A."/>
            <person name="Henrissat B."/>
            <person name="Drula E."/>
            <person name="Hughes K.W."/>
            <person name="Mata J.L."/>
            <person name="Ishikawa N.K."/>
            <person name="Vargas-Isla R."/>
            <person name="Ushijima S."/>
            <person name="Smith C.A."/>
            <person name="Ahrendt S."/>
            <person name="Andreopoulos W."/>
            <person name="He G."/>
            <person name="Labutti K."/>
            <person name="Lipzen A."/>
            <person name="Ng V."/>
            <person name="Sandor L."/>
            <person name="Barry K."/>
            <person name="Martinez A.T."/>
            <person name="Xiao Y."/>
            <person name="Gibbons J.G."/>
            <person name="Terashima K."/>
            <person name="Hibbett D.S."/>
            <person name="Grigoriev I.V."/>
        </authorList>
    </citation>
    <scope>NUCLEOTIDE SEQUENCE</scope>
    <source>
        <strain evidence="3">Sp2 HRB7682 ss15</strain>
    </source>
</reference>
<feature type="transmembrane region" description="Helical" evidence="1">
    <location>
        <begin position="115"/>
        <end position="133"/>
    </location>
</feature>
<dbReference type="AlphaFoldDB" id="A0A9W8ZSK0"/>
<evidence type="ECO:0000256" key="1">
    <source>
        <dbReference type="SAM" id="Phobius"/>
    </source>
</evidence>
<dbReference type="Pfam" id="PF20152">
    <property type="entry name" value="DUF6534"/>
    <property type="match status" value="1"/>
</dbReference>